<feature type="region of interest" description="Disordered" evidence="1">
    <location>
        <begin position="1"/>
        <end position="116"/>
    </location>
</feature>
<protein>
    <recommendedName>
        <fullName evidence="2">PWWP domain-containing protein</fullName>
    </recommendedName>
</protein>
<feature type="compositionally biased region" description="Basic and acidic residues" evidence="1">
    <location>
        <begin position="255"/>
        <end position="264"/>
    </location>
</feature>
<dbReference type="SUPFAM" id="SSF63748">
    <property type="entry name" value="Tudor/PWWP/MBT"/>
    <property type="match status" value="1"/>
</dbReference>
<dbReference type="Proteomes" id="UP000078343">
    <property type="component" value="Unassembled WGS sequence"/>
</dbReference>
<dbReference type="STRING" id="1367422.A0A178Z3W3"/>
<evidence type="ECO:0000256" key="1">
    <source>
        <dbReference type="SAM" id="MobiDB-lite"/>
    </source>
</evidence>
<dbReference type="PROSITE" id="PS50812">
    <property type="entry name" value="PWWP"/>
    <property type="match status" value="1"/>
</dbReference>
<dbReference type="GeneID" id="30015879"/>
<accession>A0A178Z3W3</accession>
<comment type="caution">
    <text evidence="3">The sequence shown here is derived from an EMBL/GenBank/DDBJ whole genome shotgun (WGS) entry which is preliminary data.</text>
</comment>
<dbReference type="RefSeq" id="XP_018687543.1">
    <property type="nucleotide sequence ID" value="XM_018843216.1"/>
</dbReference>
<feature type="domain" description="PWWP" evidence="2">
    <location>
        <begin position="121"/>
        <end position="204"/>
    </location>
</feature>
<dbReference type="SMART" id="SM00293">
    <property type="entry name" value="PWWP"/>
    <property type="match status" value="1"/>
</dbReference>
<evidence type="ECO:0000313" key="3">
    <source>
        <dbReference type="EMBL" id="OAP54176.1"/>
    </source>
</evidence>
<keyword evidence="4" id="KW-1185">Reference proteome</keyword>
<organism evidence="3 4">
    <name type="scientific">Fonsecaea erecta</name>
    <dbReference type="NCBI Taxonomy" id="1367422"/>
    <lineage>
        <taxon>Eukaryota</taxon>
        <taxon>Fungi</taxon>
        <taxon>Dikarya</taxon>
        <taxon>Ascomycota</taxon>
        <taxon>Pezizomycotina</taxon>
        <taxon>Eurotiomycetes</taxon>
        <taxon>Chaetothyriomycetidae</taxon>
        <taxon>Chaetothyriales</taxon>
        <taxon>Herpotrichiellaceae</taxon>
        <taxon>Fonsecaea</taxon>
    </lineage>
</organism>
<dbReference type="Pfam" id="PF00855">
    <property type="entry name" value="PWWP"/>
    <property type="match status" value="1"/>
</dbReference>
<proteinExistence type="predicted"/>
<dbReference type="Gene3D" id="2.30.30.140">
    <property type="match status" value="1"/>
</dbReference>
<evidence type="ECO:0000259" key="2">
    <source>
        <dbReference type="PROSITE" id="PS50812"/>
    </source>
</evidence>
<feature type="region of interest" description="Disordered" evidence="1">
    <location>
        <begin position="255"/>
        <end position="358"/>
    </location>
</feature>
<dbReference type="OrthoDB" id="62853at2759"/>
<sequence>MPSRKSAPATEVPVKVPQPTSDVPSDKSATAEPAQTTDAATASGPVETVSAEAKEPEKPVTEPQAASAVEIKKEMNGPATAQPKSNGTASADKKSSVAESKSKQANKRKSTSKITHVDAQPGDYYLARGRGFRPWPCIIADESMLPEKLINTRPPSTKQIDGTYNEAYADGGKKVDERTFPIMFLSTNEFMWIRNTDLTALTPDECKDVSTRGRAKPLLAAYKIAAEGHDLQFFKDILDEHAMALQYELDMREAEKAEKASNPDKRKRKSEVKVKTEDAKMEDTDVDVEPKEASKKRKMEIDETGDADVNFEPKKASKKRKVEVDEKEDADVDAEPKTSPDKAITILDSEANDSDEDW</sequence>
<feature type="compositionally biased region" description="Basic and acidic residues" evidence="1">
    <location>
        <begin position="91"/>
        <end position="102"/>
    </location>
</feature>
<dbReference type="AlphaFoldDB" id="A0A178Z3W3"/>
<feature type="compositionally biased region" description="Basic and acidic residues" evidence="1">
    <location>
        <begin position="271"/>
        <end position="293"/>
    </location>
</feature>
<reference evidence="3 4" key="1">
    <citation type="submission" date="2016-04" db="EMBL/GenBank/DDBJ databases">
        <title>Draft genome of Fonsecaea erecta CBS 125763.</title>
        <authorList>
            <person name="Weiss V.A."/>
            <person name="Vicente V.A."/>
            <person name="Raittz R.T."/>
            <person name="Moreno L.F."/>
            <person name="De Souza E.M."/>
            <person name="Pedrosa F.O."/>
            <person name="Steffens M.B."/>
            <person name="Faoro H."/>
            <person name="Tadra-Sfeir M.Z."/>
            <person name="Najafzadeh M.J."/>
            <person name="Felipe M.S."/>
            <person name="Teixeira M."/>
            <person name="Sun J."/>
            <person name="Xi L."/>
            <person name="Gomes R."/>
            <person name="De Azevedo C.M."/>
            <person name="Salgado C.G."/>
            <person name="Da Silva M.B."/>
            <person name="Nascimento M.F."/>
            <person name="Queiroz-Telles F."/>
            <person name="Attili D.S."/>
            <person name="Gorbushina A."/>
        </authorList>
    </citation>
    <scope>NUCLEOTIDE SEQUENCE [LARGE SCALE GENOMIC DNA]</scope>
    <source>
        <strain evidence="3 4">CBS 125763</strain>
    </source>
</reference>
<dbReference type="InterPro" id="IPR000313">
    <property type="entry name" value="PWWP_dom"/>
</dbReference>
<dbReference type="EMBL" id="LVYI01000015">
    <property type="protein sequence ID" value="OAP54176.1"/>
    <property type="molecule type" value="Genomic_DNA"/>
</dbReference>
<evidence type="ECO:0000313" key="4">
    <source>
        <dbReference type="Proteomes" id="UP000078343"/>
    </source>
</evidence>
<name>A0A178Z3W3_9EURO</name>
<gene>
    <name evidence="3" type="ORF">AYL99_11711</name>
</gene>